<dbReference type="PROSITE" id="PS50841">
    <property type="entry name" value="DIX"/>
    <property type="match status" value="1"/>
</dbReference>
<feature type="region of interest" description="Disordered" evidence="2">
    <location>
        <begin position="300"/>
        <end position="323"/>
    </location>
</feature>
<reference evidence="5" key="1">
    <citation type="submission" date="2025-08" db="UniProtKB">
        <authorList>
            <consortium name="RefSeq"/>
        </authorList>
    </citation>
    <scope>IDENTIFICATION</scope>
    <source>
        <tissue evidence="5">Muscle</tissue>
    </source>
</reference>
<protein>
    <submittedName>
        <fullName evidence="5">Axin-1-like</fullName>
    </submittedName>
</protein>
<dbReference type="PANTHER" id="PTHR46102">
    <property type="entry name" value="AXIN"/>
    <property type="match status" value="1"/>
</dbReference>
<feature type="region of interest" description="Disordered" evidence="2">
    <location>
        <begin position="445"/>
        <end position="468"/>
    </location>
</feature>
<keyword evidence="1" id="KW-0879">Wnt signaling pathway</keyword>
<dbReference type="CDD" id="cd11582">
    <property type="entry name" value="Axin_TNKS_binding"/>
    <property type="match status" value="1"/>
</dbReference>
<evidence type="ECO:0000256" key="2">
    <source>
        <dbReference type="SAM" id="MobiDB-lite"/>
    </source>
</evidence>
<dbReference type="InterPro" id="IPR032101">
    <property type="entry name" value="Axin_TNKS-bd"/>
</dbReference>
<proteinExistence type="predicted"/>
<accession>A0A9Q9V904</accession>
<dbReference type="KEGG" id="ccar:109081395"/>
<feature type="domain" description="DIX" evidence="4">
    <location>
        <begin position="360"/>
        <end position="443"/>
    </location>
</feature>
<dbReference type="OrthoDB" id="10007451at2759"/>
<dbReference type="PROSITE" id="PS50132">
    <property type="entry name" value="RGS"/>
    <property type="match status" value="1"/>
</dbReference>
<dbReference type="Pfam" id="PF00615">
    <property type="entry name" value="RGS"/>
    <property type="match status" value="1"/>
</dbReference>
<dbReference type="GO" id="GO:0031625">
    <property type="term" value="F:ubiquitin protein ligase binding"/>
    <property type="evidence" value="ECO:0007669"/>
    <property type="project" value="TreeGrafter"/>
</dbReference>
<dbReference type="RefSeq" id="XP_018951927.2">
    <property type="nucleotide sequence ID" value="XM_019096382.2"/>
</dbReference>
<evidence type="ECO:0000259" key="3">
    <source>
        <dbReference type="PROSITE" id="PS50132"/>
    </source>
</evidence>
<dbReference type="Proteomes" id="UP001155660">
    <property type="component" value="Chromosome A1"/>
</dbReference>
<dbReference type="InterPro" id="IPR016137">
    <property type="entry name" value="RGS"/>
</dbReference>
<organism evidence="5">
    <name type="scientific">Cyprinus carpio</name>
    <name type="common">Common carp</name>
    <dbReference type="NCBI Taxonomy" id="7962"/>
    <lineage>
        <taxon>Eukaryota</taxon>
        <taxon>Metazoa</taxon>
        <taxon>Chordata</taxon>
        <taxon>Craniata</taxon>
        <taxon>Vertebrata</taxon>
        <taxon>Euteleostomi</taxon>
        <taxon>Actinopterygii</taxon>
        <taxon>Neopterygii</taxon>
        <taxon>Teleostei</taxon>
        <taxon>Ostariophysi</taxon>
        <taxon>Cypriniformes</taxon>
        <taxon>Cyprinidae</taxon>
        <taxon>Cyprininae</taxon>
        <taxon>Cyprinus</taxon>
    </lineage>
</organism>
<dbReference type="GO" id="GO:0070411">
    <property type="term" value="F:I-SMAD binding"/>
    <property type="evidence" value="ECO:0007669"/>
    <property type="project" value="TreeGrafter"/>
</dbReference>
<dbReference type="GO" id="GO:0005886">
    <property type="term" value="C:plasma membrane"/>
    <property type="evidence" value="ECO:0007669"/>
    <property type="project" value="TreeGrafter"/>
</dbReference>
<dbReference type="GeneID" id="109081395"/>
<feature type="domain" description="RGS" evidence="3">
    <location>
        <begin position="94"/>
        <end position="213"/>
    </location>
</feature>
<evidence type="ECO:0000259" key="4">
    <source>
        <dbReference type="PROSITE" id="PS50841"/>
    </source>
</evidence>
<feature type="compositionally biased region" description="Basic residues" evidence="2">
    <location>
        <begin position="260"/>
        <end position="269"/>
    </location>
</feature>
<dbReference type="SMART" id="SM00021">
    <property type="entry name" value="DAX"/>
    <property type="match status" value="1"/>
</dbReference>
<dbReference type="GO" id="GO:0090090">
    <property type="term" value="P:negative regulation of canonical Wnt signaling pathway"/>
    <property type="evidence" value="ECO:0007669"/>
    <property type="project" value="InterPro"/>
</dbReference>
<feature type="compositionally biased region" description="Polar residues" evidence="2">
    <location>
        <begin position="445"/>
        <end position="454"/>
    </location>
</feature>
<dbReference type="AlphaFoldDB" id="A0A9Q9V904"/>
<dbReference type="GO" id="GO:0060090">
    <property type="term" value="F:molecular adaptor activity"/>
    <property type="evidence" value="ECO:0007669"/>
    <property type="project" value="TreeGrafter"/>
</dbReference>
<sequence>MNFYILIFSYDSAFRSLDDIMSFCGDVGVVFSEDTPRPPVPGEEGCEGGVYSSKTASHWSEAPVASVRRSDVDLGFEPEGSAPPDGPYEPWAETLLTLLEDRDGTALFLRFLQTLGCAPLLEFWFACSGFQKVPEDATERRLKLARAMYRCYLCDGVVSRRITAETRCGIRDSIQQLRLDSALFVQAHAQVQAVLQDRLFPLFLRSDLYLEHTQTADPSPETRLAGHQTTPSQGEGPEKETLPPHSAANQKRPGNQECRQRRHACHRHQRTPERHTHLPHTPGKMTPHTFAAELMRRLQELQTQTQSPAALRHTEEETDTSATTAFSSCHSLKMLERDCTRSDTRDVTVKSIETSPAHTHQCVTVVYCYDGEVIPYRTCVQGVSAVTLGLFKSLLTRRGSFRFFFKRASAEFDCGAVHEEIREDDAVLPTFDHKIMARVERMTEWTNTSKQRPQTSEHKHCSEQSLSV</sequence>
<gene>
    <name evidence="5" type="primary">LOC109081395</name>
</gene>
<dbReference type="SMART" id="SM00315">
    <property type="entry name" value="RGS"/>
    <property type="match status" value="1"/>
</dbReference>
<dbReference type="GO" id="GO:0030877">
    <property type="term" value="C:beta-catenin destruction complex"/>
    <property type="evidence" value="ECO:0007669"/>
    <property type="project" value="TreeGrafter"/>
</dbReference>
<dbReference type="GO" id="GO:0019901">
    <property type="term" value="F:protein kinase binding"/>
    <property type="evidence" value="ECO:0007669"/>
    <property type="project" value="TreeGrafter"/>
</dbReference>
<dbReference type="GO" id="GO:0016055">
    <property type="term" value="P:Wnt signaling pathway"/>
    <property type="evidence" value="ECO:0007669"/>
    <property type="project" value="UniProtKB-KW"/>
</dbReference>
<dbReference type="Pfam" id="PF16646">
    <property type="entry name" value="AXIN1_TNKS_BD"/>
    <property type="match status" value="1"/>
</dbReference>
<dbReference type="InterPro" id="IPR001158">
    <property type="entry name" value="DIX"/>
</dbReference>
<dbReference type="InterPro" id="IPR043581">
    <property type="entry name" value="Axin-like"/>
</dbReference>
<dbReference type="Pfam" id="PF00778">
    <property type="entry name" value="DIX"/>
    <property type="match status" value="1"/>
</dbReference>
<dbReference type="GO" id="GO:0032436">
    <property type="term" value="P:positive regulation of proteasomal ubiquitin-dependent protein catabolic process"/>
    <property type="evidence" value="ECO:0007669"/>
    <property type="project" value="TreeGrafter"/>
</dbReference>
<name>A0A9Q9V904_CYPCA</name>
<dbReference type="GO" id="GO:0048468">
    <property type="term" value="P:cell development"/>
    <property type="evidence" value="ECO:0007669"/>
    <property type="project" value="TreeGrafter"/>
</dbReference>
<evidence type="ECO:0000313" key="5">
    <source>
        <dbReference type="RefSeq" id="XP_018951927.2"/>
    </source>
</evidence>
<dbReference type="GO" id="GO:0005634">
    <property type="term" value="C:nucleus"/>
    <property type="evidence" value="ECO:0007669"/>
    <property type="project" value="TreeGrafter"/>
</dbReference>
<dbReference type="PANTHER" id="PTHR46102:SF2">
    <property type="entry name" value="AXIN"/>
    <property type="match status" value="1"/>
</dbReference>
<evidence type="ECO:0000256" key="1">
    <source>
        <dbReference type="PROSITE-ProRule" id="PRU00069"/>
    </source>
</evidence>
<feature type="region of interest" description="Disordered" evidence="2">
    <location>
        <begin position="214"/>
        <end position="286"/>
    </location>
</feature>
<dbReference type="GO" id="GO:0008013">
    <property type="term" value="F:beta-catenin binding"/>
    <property type="evidence" value="ECO:0007669"/>
    <property type="project" value="TreeGrafter"/>
</dbReference>